<accession>A0A511BL83</accession>
<evidence type="ECO:0000313" key="2">
    <source>
        <dbReference type="EMBL" id="GEL01005.1"/>
    </source>
</evidence>
<organism evidence="2 3">
    <name type="scientific">Swaminathania salitolerans</name>
    <dbReference type="NCBI Taxonomy" id="182838"/>
    <lineage>
        <taxon>Bacteria</taxon>
        <taxon>Pseudomonadati</taxon>
        <taxon>Pseudomonadota</taxon>
        <taxon>Alphaproteobacteria</taxon>
        <taxon>Acetobacterales</taxon>
        <taxon>Acetobacteraceae</taxon>
        <taxon>Swaminathania</taxon>
    </lineage>
</organism>
<feature type="transmembrane region" description="Helical" evidence="1">
    <location>
        <begin position="20"/>
        <end position="39"/>
    </location>
</feature>
<reference evidence="2 3" key="1">
    <citation type="submission" date="2019-07" db="EMBL/GenBank/DDBJ databases">
        <title>Whole genome shotgun sequence of Swaminathania salitolerans NBRC 104436.</title>
        <authorList>
            <person name="Hosoyama A."/>
            <person name="Uohara A."/>
            <person name="Ohji S."/>
            <person name="Ichikawa N."/>
        </authorList>
    </citation>
    <scope>NUCLEOTIDE SEQUENCE [LARGE SCALE GENOMIC DNA]</scope>
    <source>
        <strain evidence="2 3">NBRC 104436</strain>
    </source>
</reference>
<dbReference type="EMBL" id="BJVC01000001">
    <property type="protein sequence ID" value="GEL01005.1"/>
    <property type="molecule type" value="Genomic_DNA"/>
</dbReference>
<name>A0A511BL83_9PROT</name>
<dbReference type="Proteomes" id="UP000321405">
    <property type="component" value="Unassembled WGS sequence"/>
</dbReference>
<keyword evidence="1" id="KW-0812">Transmembrane</keyword>
<keyword evidence="3" id="KW-1185">Reference proteome</keyword>
<gene>
    <name evidence="2" type="ORF">SSA02_01680</name>
</gene>
<sequence>MPKDERFLLLYLHPLRAMGGALAGAIEFLLLIGILKIAFSETGDSERLQSMGVPRIVARAMMVEARFWRRTGRWSGDRAGRLFAARRKDQGK</sequence>
<keyword evidence="1" id="KW-1133">Transmembrane helix</keyword>
<evidence type="ECO:0000313" key="3">
    <source>
        <dbReference type="Proteomes" id="UP000321405"/>
    </source>
</evidence>
<protein>
    <submittedName>
        <fullName evidence="2">Uncharacterized protein</fullName>
    </submittedName>
</protein>
<dbReference type="AlphaFoldDB" id="A0A511BL83"/>
<proteinExistence type="predicted"/>
<keyword evidence="1" id="KW-0472">Membrane</keyword>
<comment type="caution">
    <text evidence="2">The sequence shown here is derived from an EMBL/GenBank/DDBJ whole genome shotgun (WGS) entry which is preliminary data.</text>
</comment>
<evidence type="ECO:0000256" key="1">
    <source>
        <dbReference type="SAM" id="Phobius"/>
    </source>
</evidence>